<organism evidence="11 12">
    <name type="scientific">Alloscardovia omnicolens</name>
    <dbReference type="NCBI Taxonomy" id="419015"/>
    <lineage>
        <taxon>Bacteria</taxon>
        <taxon>Bacillati</taxon>
        <taxon>Actinomycetota</taxon>
        <taxon>Actinomycetes</taxon>
        <taxon>Bifidobacteriales</taxon>
        <taxon>Bifidobacteriaceae</taxon>
        <taxon>Alloscardovia</taxon>
    </lineage>
</organism>
<comment type="caution">
    <text evidence="11">The sequence shown here is derived from an EMBL/GenBank/DDBJ whole genome shotgun (WGS) entry which is preliminary data.</text>
</comment>
<proteinExistence type="predicted"/>
<evidence type="ECO:0000313" key="12">
    <source>
        <dbReference type="Proteomes" id="UP000242263"/>
    </source>
</evidence>
<gene>
    <name evidence="11" type="ORF">CYJ32_04535</name>
</gene>
<dbReference type="InterPro" id="IPR036890">
    <property type="entry name" value="HATPase_C_sf"/>
</dbReference>
<dbReference type="InterPro" id="IPR003661">
    <property type="entry name" value="HisK_dim/P_dom"/>
</dbReference>
<dbReference type="InterPro" id="IPR036097">
    <property type="entry name" value="HisK_dim/P_sf"/>
</dbReference>
<evidence type="ECO:0000256" key="9">
    <source>
        <dbReference type="SAM" id="Phobius"/>
    </source>
</evidence>
<dbReference type="Proteomes" id="UP000242263">
    <property type="component" value="Unassembled WGS sequence"/>
</dbReference>
<dbReference type="PANTHER" id="PTHR45453">
    <property type="entry name" value="PHOSPHATE REGULON SENSOR PROTEIN PHOR"/>
    <property type="match status" value="1"/>
</dbReference>
<reference evidence="11 12" key="1">
    <citation type="submission" date="2017-12" db="EMBL/GenBank/DDBJ databases">
        <title>Phylogenetic diversity of female urinary microbiome.</title>
        <authorList>
            <person name="Thomas-White K."/>
            <person name="Wolfe A.J."/>
        </authorList>
    </citation>
    <scope>NUCLEOTIDE SEQUENCE [LARGE SCALE GENOMIC DNA]</scope>
    <source>
        <strain evidence="11 12">UMB0064</strain>
    </source>
</reference>
<keyword evidence="4" id="KW-0597">Phosphoprotein</keyword>
<feature type="domain" description="Histidine kinase" evidence="10">
    <location>
        <begin position="190"/>
        <end position="407"/>
    </location>
</feature>
<dbReference type="GO" id="GO:0016036">
    <property type="term" value="P:cellular response to phosphate starvation"/>
    <property type="evidence" value="ECO:0007669"/>
    <property type="project" value="TreeGrafter"/>
</dbReference>
<comment type="subcellular location">
    <subcellularLocation>
        <location evidence="2">Cell membrane</location>
    </subcellularLocation>
</comment>
<dbReference type="SMART" id="SM00388">
    <property type="entry name" value="HisKA"/>
    <property type="match status" value="1"/>
</dbReference>
<dbReference type="SUPFAM" id="SSF55874">
    <property type="entry name" value="ATPase domain of HSP90 chaperone/DNA topoisomerase II/histidine kinase"/>
    <property type="match status" value="1"/>
</dbReference>
<evidence type="ECO:0000256" key="5">
    <source>
        <dbReference type="ARBA" id="ARBA00022679"/>
    </source>
</evidence>
<keyword evidence="9" id="KW-0812">Transmembrane</keyword>
<dbReference type="InterPro" id="IPR003594">
    <property type="entry name" value="HATPase_dom"/>
</dbReference>
<dbReference type="AlphaFoldDB" id="A0A2I1J3X5"/>
<dbReference type="GO" id="GO:0004721">
    <property type="term" value="F:phosphoprotein phosphatase activity"/>
    <property type="evidence" value="ECO:0007669"/>
    <property type="project" value="TreeGrafter"/>
</dbReference>
<evidence type="ECO:0000256" key="4">
    <source>
        <dbReference type="ARBA" id="ARBA00022553"/>
    </source>
</evidence>
<evidence type="ECO:0000313" key="11">
    <source>
        <dbReference type="EMBL" id="PKZ14796.1"/>
    </source>
</evidence>
<keyword evidence="9" id="KW-1133">Transmembrane helix</keyword>
<evidence type="ECO:0000256" key="2">
    <source>
        <dbReference type="ARBA" id="ARBA00004236"/>
    </source>
</evidence>
<feature type="transmembrane region" description="Helical" evidence="9">
    <location>
        <begin position="7"/>
        <end position="31"/>
    </location>
</feature>
<dbReference type="SMART" id="SM00387">
    <property type="entry name" value="HATPase_c"/>
    <property type="match status" value="1"/>
</dbReference>
<dbReference type="CDD" id="cd00075">
    <property type="entry name" value="HATPase"/>
    <property type="match status" value="1"/>
</dbReference>
<dbReference type="RefSeq" id="WP_021617247.1">
    <property type="nucleotide sequence ID" value="NZ_CAMYCS010000009.1"/>
</dbReference>
<dbReference type="SUPFAM" id="SSF47384">
    <property type="entry name" value="Homodimeric domain of signal transducing histidine kinase"/>
    <property type="match status" value="1"/>
</dbReference>
<comment type="catalytic activity">
    <reaction evidence="1">
        <text>ATP + protein L-histidine = ADP + protein N-phospho-L-histidine.</text>
        <dbReference type="EC" id="2.7.13.3"/>
    </reaction>
</comment>
<dbReference type="Pfam" id="PF02518">
    <property type="entry name" value="HATPase_c"/>
    <property type="match status" value="1"/>
</dbReference>
<keyword evidence="7" id="KW-0902">Two-component regulatory system</keyword>
<evidence type="ECO:0000256" key="6">
    <source>
        <dbReference type="ARBA" id="ARBA00022777"/>
    </source>
</evidence>
<evidence type="ECO:0000256" key="3">
    <source>
        <dbReference type="ARBA" id="ARBA00012438"/>
    </source>
</evidence>
<feature type="transmembrane region" description="Helical" evidence="9">
    <location>
        <begin position="147"/>
        <end position="174"/>
    </location>
</feature>
<dbReference type="InterPro" id="IPR050351">
    <property type="entry name" value="BphY/WalK/GraS-like"/>
</dbReference>
<name>A0A2I1J3X5_9BIFI</name>
<dbReference type="GeneID" id="35869241"/>
<dbReference type="EMBL" id="PKGU01000003">
    <property type="protein sequence ID" value="PKZ14796.1"/>
    <property type="molecule type" value="Genomic_DNA"/>
</dbReference>
<dbReference type="GO" id="GO:0005886">
    <property type="term" value="C:plasma membrane"/>
    <property type="evidence" value="ECO:0007669"/>
    <property type="project" value="UniProtKB-SubCell"/>
</dbReference>
<dbReference type="Pfam" id="PF00512">
    <property type="entry name" value="HisKA"/>
    <property type="match status" value="1"/>
</dbReference>
<dbReference type="InterPro" id="IPR005467">
    <property type="entry name" value="His_kinase_dom"/>
</dbReference>
<dbReference type="PANTHER" id="PTHR45453:SF1">
    <property type="entry name" value="PHOSPHATE REGULON SENSOR PROTEIN PHOR"/>
    <property type="match status" value="1"/>
</dbReference>
<keyword evidence="6 11" id="KW-0418">Kinase</keyword>
<dbReference type="EC" id="2.7.13.3" evidence="3"/>
<evidence type="ECO:0000256" key="1">
    <source>
        <dbReference type="ARBA" id="ARBA00000085"/>
    </source>
</evidence>
<dbReference type="PROSITE" id="PS50109">
    <property type="entry name" value="HIS_KIN"/>
    <property type="match status" value="1"/>
</dbReference>
<dbReference type="GO" id="GO:0000155">
    <property type="term" value="F:phosphorelay sensor kinase activity"/>
    <property type="evidence" value="ECO:0007669"/>
    <property type="project" value="InterPro"/>
</dbReference>
<protein>
    <recommendedName>
        <fullName evidence="8">Sensor-like histidine kinase SenX3</fullName>
        <ecNumber evidence="3">2.7.13.3</ecNumber>
    </recommendedName>
</protein>
<evidence type="ECO:0000256" key="8">
    <source>
        <dbReference type="ARBA" id="ARBA00039401"/>
    </source>
</evidence>
<dbReference type="Gene3D" id="1.10.287.130">
    <property type="match status" value="1"/>
</dbReference>
<keyword evidence="9" id="KW-0472">Membrane</keyword>
<evidence type="ECO:0000256" key="7">
    <source>
        <dbReference type="ARBA" id="ARBA00023012"/>
    </source>
</evidence>
<sequence length="407" mass="45357">MLKKLRLRFTLITALVVLIITIAPISVLNFVSHWESGRETSVLLRLINFHKGMLPAESVDGESEHYQYFSVYRSSSGEVSVTSKRNLDNVSDTQISSAAETLLDSLSTAGTVIIADQSFSYQVVSESDGLRLSAVNINAQLANRSRLFHISIAMFLVALFFFISVAAIISKWAVQPFVENYKKQKRFIANAGHELKTPLAIISANTELQEMMEGESEWSASTKAQVERMTALINQMVSLARLEEQPDVTLGDVNFSETVQNAASSFKSSIMRDGKTFHMDVAEGINIKAEAKSAFELVNILVDNANKYCDDGGNVSVLLRKSRDPRYSAHLEVANTYMDGKGKNYSHFFERFYRDDESHTRAGSSESEKTTSGFGIGLNMAQSMVKLFKGRIDVRYSEDTIIFVVRL</sequence>
<dbReference type="Gene3D" id="3.30.565.10">
    <property type="entry name" value="Histidine kinase-like ATPase, C-terminal domain"/>
    <property type="match status" value="1"/>
</dbReference>
<dbReference type="CDD" id="cd00082">
    <property type="entry name" value="HisKA"/>
    <property type="match status" value="1"/>
</dbReference>
<accession>A0A2I1J3X5</accession>
<keyword evidence="5" id="KW-0808">Transferase</keyword>
<evidence type="ECO:0000259" key="10">
    <source>
        <dbReference type="PROSITE" id="PS50109"/>
    </source>
</evidence>